<dbReference type="OrthoDB" id="5488861at2"/>
<gene>
    <name evidence="1" type="ORF">NBG4_1190002</name>
</gene>
<protein>
    <submittedName>
        <fullName evidence="1">Uncharacterized protein</fullName>
    </submittedName>
</protein>
<organism evidence="1 2">
    <name type="scientific">Candidatus Sulfobium mesophilum</name>
    <dbReference type="NCBI Taxonomy" id="2016548"/>
    <lineage>
        <taxon>Bacteria</taxon>
        <taxon>Pseudomonadati</taxon>
        <taxon>Nitrospirota</taxon>
        <taxon>Nitrospiria</taxon>
        <taxon>Nitrospirales</taxon>
        <taxon>Nitrospiraceae</taxon>
        <taxon>Candidatus Sulfobium</taxon>
    </lineage>
</organism>
<proteinExistence type="predicted"/>
<dbReference type="SUPFAM" id="SSF50969">
    <property type="entry name" value="YVTN repeat-like/Quinoprotein amine dehydrogenase"/>
    <property type="match status" value="1"/>
</dbReference>
<keyword evidence="2" id="KW-1185">Reference proteome</keyword>
<evidence type="ECO:0000313" key="1">
    <source>
        <dbReference type="EMBL" id="SPP99790.1"/>
    </source>
</evidence>
<evidence type="ECO:0000313" key="2">
    <source>
        <dbReference type="Proteomes" id="UP000245125"/>
    </source>
</evidence>
<name>A0A2U3QEL7_9BACT</name>
<dbReference type="Proteomes" id="UP000245125">
    <property type="component" value="Unassembled WGS sequence"/>
</dbReference>
<dbReference type="AlphaFoldDB" id="A0A2U3QEL7"/>
<accession>A0A2U3QEL7</accession>
<reference evidence="2" key="1">
    <citation type="submission" date="2018-03" db="EMBL/GenBank/DDBJ databases">
        <authorList>
            <person name="Zecchin S."/>
        </authorList>
    </citation>
    <scope>NUCLEOTIDE SEQUENCE [LARGE SCALE GENOMIC DNA]</scope>
</reference>
<dbReference type="InterPro" id="IPR011044">
    <property type="entry name" value="Quino_amine_DH_bsu"/>
</dbReference>
<dbReference type="EMBL" id="OUUY01000023">
    <property type="protein sequence ID" value="SPP99790.1"/>
    <property type="molecule type" value="Genomic_DNA"/>
</dbReference>
<sequence>MKKGLLVVLILSLAFGGYLVYTTVDSKTPVVVAAKQTYSATVYVAGHGGHFAKADVTIDPNNADEPIKVASLDKVDIGDTKTHKTHDARIDSNDSNVLFWSTYQLDPNGKQHVGKSDLKTGKVITDIAMDPDKRSTGGEKKMPIYCASGQSKENYLPVFMGNEGYVDVFDKKTMKHKHRVFVSDLGYKAGSYQFVHGNNSNKMDKFILTFTMKGEDGKMNGKIDFVMVDLKELDSGKFKEIKRATFAGEPGKTITFREYFSPDDKYIFQSAGDRMWVVDANTLAKVDEKMSASGENHDAMPTPDGKYALLTIRNGKIDACDAEGKPIMKEGKNVNITDGQLVLYDFDARKITGKTASVCFACHKGMGLGDKTAILCGLDANYKKK</sequence>